<proteinExistence type="predicted"/>
<evidence type="ECO:0000313" key="7">
    <source>
        <dbReference type="Proteomes" id="UP000320593"/>
    </source>
</evidence>
<dbReference type="GO" id="GO:0000976">
    <property type="term" value="F:transcription cis-regulatory region binding"/>
    <property type="evidence" value="ECO:0007669"/>
    <property type="project" value="TreeGrafter"/>
</dbReference>
<dbReference type="SUPFAM" id="SSF47413">
    <property type="entry name" value="lambda repressor-like DNA-binding domains"/>
    <property type="match status" value="1"/>
</dbReference>
<dbReference type="SMART" id="SM00354">
    <property type="entry name" value="HTH_LACI"/>
    <property type="match status" value="1"/>
</dbReference>
<dbReference type="EMBL" id="VLLF01000005">
    <property type="protein sequence ID" value="TWI87116.1"/>
    <property type="molecule type" value="Genomic_DNA"/>
</dbReference>
<dbReference type="InterPro" id="IPR000843">
    <property type="entry name" value="HTH_LacI"/>
</dbReference>
<comment type="caution">
    <text evidence="6">The sequence shown here is derived from an EMBL/GenBank/DDBJ whole genome shotgun (WGS) entry which is preliminary data.</text>
</comment>
<dbReference type="Proteomes" id="UP000320593">
    <property type="component" value="Unassembled WGS sequence"/>
</dbReference>
<feature type="domain" description="HTH lacI-type" evidence="4">
    <location>
        <begin position="29"/>
        <end position="83"/>
    </location>
</feature>
<reference evidence="6 7" key="1">
    <citation type="submission" date="2019-07" db="EMBL/GenBank/DDBJ databases">
        <title>Genomic Encyclopedia of Archaeal and Bacterial Type Strains, Phase II (KMG-II): from individual species to whole genera.</title>
        <authorList>
            <person name="Goeker M."/>
        </authorList>
    </citation>
    <scope>NUCLEOTIDE SEQUENCE [LARGE SCALE GENOMIC DNA]</scope>
    <source>
        <strain evidence="6 7">ATCC BAA-252</strain>
    </source>
</reference>
<dbReference type="Pfam" id="PF13377">
    <property type="entry name" value="Peripla_BP_3"/>
    <property type="match status" value="1"/>
</dbReference>
<feature type="domain" description="HTH cro/C1-type" evidence="5">
    <location>
        <begin position="26"/>
        <end position="73"/>
    </location>
</feature>
<dbReference type="Pfam" id="PF00356">
    <property type="entry name" value="LacI"/>
    <property type="match status" value="1"/>
</dbReference>
<gene>
    <name evidence="6" type="ORF">JM93_02353</name>
</gene>
<evidence type="ECO:0000313" key="6">
    <source>
        <dbReference type="EMBL" id="TWI87116.1"/>
    </source>
</evidence>
<dbReference type="Gene3D" id="1.10.260.40">
    <property type="entry name" value="lambda repressor-like DNA-binding domains"/>
    <property type="match status" value="1"/>
</dbReference>
<dbReference type="Gene3D" id="3.40.50.2300">
    <property type="match status" value="2"/>
</dbReference>
<organism evidence="6 7">
    <name type="scientific">Roseibium hamelinense</name>
    <dbReference type="NCBI Taxonomy" id="150831"/>
    <lineage>
        <taxon>Bacteria</taxon>
        <taxon>Pseudomonadati</taxon>
        <taxon>Pseudomonadota</taxon>
        <taxon>Alphaproteobacteria</taxon>
        <taxon>Hyphomicrobiales</taxon>
        <taxon>Stappiaceae</taxon>
        <taxon>Roseibium</taxon>
    </lineage>
</organism>
<keyword evidence="3" id="KW-0804">Transcription</keyword>
<evidence type="ECO:0000256" key="2">
    <source>
        <dbReference type="ARBA" id="ARBA00023125"/>
    </source>
</evidence>
<dbReference type="InterPro" id="IPR046335">
    <property type="entry name" value="LacI/GalR-like_sensor"/>
</dbReference>
<sequence>MAFQCVQNACLIGHRSSKMGKCMAERKLKNMEEFAAASGISRPTVSKYFNDPASVRKTTRQRIEKALEEFDYRPNIFAMNQNRKLTKNVGIVVPYLADPFFTEIARRMERCCLEAGFRPTLYSSHGQQHLENEILDSLRSLKPAGVLLAPLGRASDKRVIEKFCEDVPTVLFDSNIDGIGEAFVGSDNFSFVSQTVDYLTRTGESPCFFEMSTPANPNANKRRTAYLQTMERFGLEPHVVKVDGEGWAFEQIGRDGALRMLKAGGFPTSTVLCSNDRLAIGLLSACYDHGLRVGRGEGCALRVASHDDHPFSQFTCPSLTTAAHDYDSVSSHAFKTLNTLIEAGGRFDQREETLFAAHLVLRSSA</sequence>
<evidence type="ECO:0000259" key="4">
    <source>
        <dbReference type="PROSITE" id="PS50932"/>
    </source>
</evidence>
<keyword evidence="2" id="KW-0238">DNA-binding</keyword>
<evidence type="ECO:0000256" key="1">
    <source>
        <dbReference type="ARBA" id="ARBA00023015"/>
    </source>
</evidence>
<dbReference type="CDD" id="cd06267">
    <property type="entry name" value="PBP1_LacI_sugar_binding-like"/>
    <property type="match status" value="1"/>
</dbReference>
<dbReference type="PROSITE" id="PS50932">
    <property type="entry name" value="HTH_LACI_2"/>
    <property type="match status" value="1"/>
</dbReference>
<dbReference type="InterPro" id="IPR028082">
    <property type="entry name" value="Peripla_BP_I"/>
</dbReference>
<evidence type="ECO:0000259" key="5">
    <source>
        <dbReference type="PROSITE" id="PS50943"/>
    </source>
</evidence>
<dbReference type="PANTHER" id="PTHR30146:SF109">
    <property type="entry name" value="HTH-TYPE TRANSCRIPTIONAL REGULATOR GALS"/>
    <property type="match status" value="1"/>
</dbReference>
<protein>
    <submittedName>
        <fullName evidence="6">LacI family transcriptional regulator</fullName>
    </submittedName>
</protein>
<dbReference type="PROSITE" id="PS50943">
    <property type="entry name" value="HTH_CROC1"/>
    <property type="match status" value="1"/>
</dbReference>
<accession>A0A562T2R4</accession>
<name>A0A562T2R4_9HYPH</name>
<dbReference type="PANTHER" id="PTHR30146">
    <property type="entry name" value="LACI-RELATED TRANSCRIPTIONAL REPRESSOR"/>
    <property type="match status" value="1"/>
</dbReference>
<dbReference type="SUPFAM" id="SSF53822">
    <property type="entry name" value="Periplasmic binding protein-like I"/>
    <property type="match status" value="1"/>
</dbReference>
<evidence type="ECO:0000256" key="3">
    <source>
        <dbReference type="ARBA" id="ARBA00023163"/>
    </source>
</evidence>
<dbReference type="AlphaFoldDB" id="A0A562T2R4"/>
<dbReference type="GO" id="GO:0003700">
    <property type="term" value="F:DNA-binding transcription factor activity"/>
    <property type="evidence" value="ECO:0007669"/>
    <property type="project" value="TreeGrafter"/>
</dbReference>
<dbReference type="CDD" id="cd01392">
    <property type="entry name" value="HTH_LacI"/>
    <property type="match status" value="1"/>
</dbReference>
<dbReference type="InterPro" id="IPR010982">
    <property type="entry name" value="Lambda_DNA-bd_dom_sf"/>
</dbReference>
<keyword evidence="7" id="KW-1185">Reference proteome</keyword>
<dbReference type="InterPro" id="IPR001387">
    <property type="entry name" value="Cro/C1-type_HTH"/>
</dbReference>
<keyword evidence="1" id="KW-0805">Transcription regulation</keyword>